<protein>
    <submittedName>
        <fullName evidence="6 7">SAM-dependent methyltransferase</fullName>
    </submittedName>
    <submittedName>
        <fullName evidence="10 11">Cyclopropane-fatty-acyl-phospholipid synthase</fullName>
    </submittedName>
    <submittedName>
        <fullName evidence="12">Methyltransferase domain-containing protein</fullName>
    </submittedName>
    <submittedName>
        <fullName evidence="9">Methyltransferase, cyclopropane fatty acid synthase</fullName>
    </submittedName>
</protein>
<dbReference type="EMBL" id="LSTR01000021">
    <property type="protein sequence ID" value="OAH46042.1"/>
    <property type="molecule type" value="Genomic_DNA"/>
</dbReference>
<dbReference type="CDD" id="cd02440">
    <property type="entry name" value="AdoMet_MTases"/>
    <property type="match status" value="1"/>
</dbReference>
<evidence type="ECO:0000313" key="8">
    <source>
        <dbReference type="EMBL" id="AYO79679.1"/>
    </source>
</evidence>
<dbReference type="PANTHER" id="PTHR43667:SF1">
    <property type="entry name" value="CYCLOPROPANE-FATTY-ACYL-PHOSPHOLIPID SYNTHASE"/>
    <property type="match status" value="1"/>
</dbReference>
<dbReference type="InterPro" id="IPR003333">
    <property type="entry name" value="CMAS"/>
</dbReference>
<dbReference type="GeneID" id="57779917"/>
<keyword evidence="4" id="KW-0949">S-adenosyl-L-methionine</keyword>
<dbReference type="EMBL" id="CP020925">
    <property type="protein sequence ID" value="ATP17091.1"/>
    <property type="molecule type" value="Genomic_DNA"/>
</dbReference>
<evidence type="ECO:0000256" key="2">
    <source>
        <dbReference type="ARBA" id="ARBA00022603"/>
    </source>
</evidence>
<evidence type="ECO:0000256" key="4">
    <source>
        <dbReference type="ARBA" id="ARBA00022691"/>
    </source>
</evidence>
<dbReference type="GO" id="GO:0032259">
    <property type="term" value="P:methylation"/>
    <property type="evidence" value="ECO:0007669"/>
    <property type="project" value="UniProtKB-KW"/>
</dbReference>
<reference evidence="6 18" key="4">
    <citation type="submission" date="2017-10" db="EMBL/GenBank/DDBJ databases">
        <title>Sphingobium yanoikuyae S72.</title>
        <authorList>
            <person name="Sanchez E."/>
            <person name="Bustos P."/>
            <person name="Mendoza P."/>
            <person name="Guo X."/>
            <person name="Mendoza A."/>
        </authorList>
    </citation>
    <scope>NUCLEOTIDE SEQUENCE [LARGE SCALE GENOMIC DNA]</scope>
    <source>
        <strain evidence="6 18">S72</strain>
    </source>
</reference>
<dbReference type="GO" id="GO:0008610">
    <property type="term" value="P:lipid biosynthetic process"/>
    <property type="evidence" value="ECO:0007669"/>
    <property type="project" value="InterPro"/>
</dbReference>
<dbReference type="eggNOG" id="COG2230">
    <property type="taxonomic scope" value="Bacteria"/>
</dbReference>
<evidence type="ECO:0000313" key="13">
    <source>
        <dbReference type="EMBL" id="QJR04896.1"/>
    </source>
</evidence>
<sequence>MKIFDRVLRRLVTKGQLTVFYADGRSVTVGSPDPDLPPLALRFLDKRVPLDIVKDPRLGMAEAYIDGRVAIEGGGIMEFVSMIRQNNAWENGKSIDAKGPVQRALKTVRRKLWKANHRSRSKANVAHHYDLSGALYALFLDRDRQYSCAYFPDAENEAGISLEQAQEDKKAHIAAKLYLKPGMKVLDIGCGWGGMALYLHKHFGVDVTGITLSEEQLKVARQRAIDAGVADHVRFELIDYRDIEGPFDRIVSVGMFEHVGTADYRVFYNKCRDLLTPDGVMLIHTIGRVDGPGITDTFTTKYIFPGGYIPALSEMVAGSEGTRLMITDVEVLRIHYGLTIRDWYKRTMAHKADIVALYDERFFRLWTFYLAGAATVFEHGSMVNFQVQYVRDRRALPITRDYMIEAETALRGR</sequence>
<dbReference type="GO" id="GO:0008168">
    <property type="term" value="F:methyltransferase activity"/>
    <property type="evidence" value="ECO:0007669"/>
    <property type="project" value="UniProtKB-KW"/>
</dbReference>
<dbReference type="Proteomes" id="UP000077262">
    <property type="component" value="Unassembled WGS sequence"/>
</dbReference>
<reference evidence="10" key="9">
    <citation type="submission" date="2022-09" db="EMBL/GenBank/DDBJ databases">
        <title>Intensive care unit water sources are persistently colonized with multi-drug resistant bacteria and are the site of extensive horizontal gene transfer of antibiotic resistance genes.</title>
        <authorList>
            <person name="Diorio-Toth L."/>
        </authorList>
    </citation>
    <scope>NUCLEOTIDE SEQUENCE</scope>
    <source>
        <strain evidence="10">GD03659</strain>
    </source>
</reference>
<reference evidence="11 17" key="2">
    <citation type="submission" date="2016-02" db="EMBL/GenBank/DDBJ databases">
        <authorList>
            <person name="Wen L."/>
            <person name="He K."/>
            <person name="Yang H."/>
        </authorList>
    </citation>
    <scope>NUCLEOTIDE SEQUENCE [LARGE SCALE GENOMIC DNA]</scope>
    <source>
        <strain evidence="11 17">CD09_2</strain>
    </source>
</reference>
<evidence type="ECO:0000313" key="9">
    <source>
        <dbReference type="EMBL" id="KEZ19673.1"/>
    </source>
</evidence>
<dbReference type="Proteomes" id="UP000464086">
    <property type="component" value="Chromosome"/>
</dbReference>
<reference evidence="12 20" key="6">
    <citation type="submission" date="2019-12" db="EMBL/GenBank/DDBJ databases">
        <title>Functional and genomic insights into the Sphingobium yanoikuyae YC-JY1, a bacterium efficiently degrading bisphenol A.</title>
        <authorList>
            <person name="Jia Y."/>
            <person name="Li X."/>
            <person name="Wang J."/>
            <person name="Eltoukhy A."/>
            <person name="Lamraoui I."/>
            <person name="Yan Y."/>
        </authorList>
    </citation>
    <scope>NUCLEOTIDE SEQUENCE [LARGE SCALE GENOMIC DNA]</scope>
    <source>
        <strain evidence="12 20">YC-JY1</strain>
    </source>
</reference>
<evidence type="ECO:0000313" key="14">
    <source>
        <dbReference type="EMBL" id="QNG47332.1"/>
    </source>
</evidence>
<evidence type="ECO:0000256" key="5">
    <source>
        <dbReference type="ARBA" id="ARBA00023098"/>
    </source>
</evidence>
<evidence type="ECO:0000313" key="7">
    <source>
        <dbReference type="EMBL" id="ATP17091.1"/>
    </source>
</evidence>
<keyword evidence="3 9" id="KW-0808">Transferase</keyword>
<dbReference type="EMBL" id="CP053021">
    <property type="protein sequence ID" value="QJR04896.1"/>
    <property type="molecule type" value="Genomic_DNA"/>
</dbReference>
<dbReference type="Proteomes" id="UP000219422">
    <property type="component" value="Chromosome"/>
</dbReference>
<dbReference type="InterPro" id="IPR050723">
    <property type="entry name" value="CFA/CMAS"/>
</dbReference>
<dbReference type="SUPFAM" id="SSF53335">
    <property type="entry name" value="S-adenosyl-L-methionine-dependent methyltransferases"/>
    <property type="match status" value="1"/>
</dbReference>
<evidence type="ECO:0000313" key="15">
    <source>
        <dbReference type="Proteomes" id="UP000028534"/>
    </source>
</evidence>
<dbReference type="STRING" id="13690.AX777_09690"/>
<evidence type="ECO:0000313" key="11">
    <source>
        <dbReference type="EMBL" id="OAH46042.1"/>
    </source>
</evidence>
<dbReference type="PATRIC" id="fig|13690.10.peg.1832"/>
<dbReference type="EMBL" id="CP023741">
    <property type="protein sequence ID" value="ATI82757.1"/>
    <property type="molecule type" value="Genomic_DNA"/>
</dbReference>
<dbReference type="OrthoDB" id="9782855at2"/>
<dbReference type="AlphaFoldDB" id="A0A085K912"/>
<name>A0A085K912_SPHYA</name>
<evidence type="ECO:0000313" key="19">
    <source>
        <dbReference type="Proteomes" id="UP000280708"/>
    </source>
</evidence>
<evidence type="ECO:0000313" key="21">
    <source>
        <dbReference type="Proteomes" id="UP000502611"/>
    </source>
</evidence>
<dbReference type="EMBL" id="CP033230">
    <property type="protein sequence ID" value="AYO79679.1"/>
    <property type="molecule type" value="Genomic_DNA"/>
</dbReference>
<dbReference type="InterPro" id="IPR029063">
    <property type="entry name" value="SAM-dependent_MTases_sf"/>
</dbReference>
<reference evidence="8 19" key="5">
    <citation type="submission" date="2018-10" db="EMBL/GenBank/DDBJ databases">
        <title>Characterization and genome analysis of a novel bacterium Sphingobium yanoikuyae SJTF8 capable of degrading PAHs.</title>
        <authorList>
            <person name="Yin C."/>
            <person name="Xiong W."/>
            <person name="Liang R."/>
        </authorList>
    </citation>
    <scope>NUCLEOTIDE SEQUENCE [LARGE SCALE GENOMIC DNA]</scope>
    <source>
        <strain evidence="8 19">SJTF8</strain>
    </source>
</reference>
<reference evidence="14 22" key="8">
    <citation type="submission" date="2020-07" db="EMBL/GenBank/DDBJ databases">
        <title>Whole genome sequence of Sphingobium yanoikuyae A3.</title>
        <authorList>
            <person name="Han S.-S."/>
        </authorList>
    </citation>
    <scope>NUCLEOTIDE SEQUENCE [LARGE SCALE GENOMIC DNA]</scope>
    <source>
        <strain evidence="14 22">A3</strain>
    </source>
</reference>
<dbReference type="EMBL" id="CP047218">
    <property type="protein sequence ID" value="QHD69904.1"/>
    <property type="molecule type" value="Genomic_DNA"/>
</dbReference>
<keyword evidence="2 9" id="KW-0489">Methyltransferase</keyword>
<dbReference type="Proteomes" id="UP000502611">
    <property type="component" value="Chromosome"/>
</dbReference>
<keyword evidence="5" id="KW-0443">Lipid metabolism</keyword>
<dbReference type="Gene3D" id="3.40.50.150">
    <property type="entry name" value="Vaccinia Virus protein VP39"/>
    <property type="match status" value="1"/>
</dbReference>
<reference evidence="9 15" key="1">
    <citation type="submission" date="2014-03" db="EMBL/GenBank/DDBJ databases">
        <title>Genome sequence of Sphingobium yanoikuyae B1.</title>
        <authorList>
            <person name="Gan H.M."/>
            <person name="Gan H.Y."/>
            <person name="Savka M.A."/>
        </authorList>
    </citation>
    <scope>NUCLEOTIDE SEQUENCE [LARGE SCALE GENOMIC DNA]</scope>
    <source>
        <strain evidence="9 15">B1</strain>
    </source>
</reference>
<accession>A0A085K912</accession>
<organism evidence="9 15">
    <name type="scientific">Sphingobium yanoikuyae</name>
    <name type="common">Sphingomonas yanoikuyae</name>
    <dbReference type="NCBI Taxonomy" id="13690"/>
    <lineage>
        <taxon>Bacteria</taxon>
        <taxon>Pseudomonadati</taxon>
        <taxon>Pseudomonadota</taxon>
        <taxon>Alphaproteobacteria</taxon>
        <taxon>Sphingomonadales</taxon>
        <taxon>Sphingomonadaceae</taxon>
        <taxon>Sphingobium</taxon>
    </lineage>
</organism>
<evidence type="ECO:0000256" key="1">
    <source>
        <dbReference type="ARBA" id="ARBA00010815"/>
    </source>
</evidence>
<evidence type="ECO:0000256" key="3">
    <source>
        <dbReference type="ARBA" id="ARBA00022679"/>
    </source>
</evidence>
<dbReference type="KEGG" id="sya:A6768_23970"/>
<dbReference type="Proteomes" id="UP000037029">
    <property type="component" value="Chromosome"/>
</dbReference>
<dbReference type="Proteomes" id="UP001162318">
    <property type="component" value="Unassembled WGS sequence"/>
</dbReference>
<dbReference type="Proteomes" id="UP000515377">
    <property type="component" value="Chromosome"/>
</dbReference>
<dbReference type="PIRSF" id="PIRSF003085">
    <property type="entry name" value="CMAS"/>
    <property type="match status" value="1"/>
</dbReference>
<gene>
    <name evidence="6" type="ORF">A6768_23970</name>
    <name evidence="11" type="ORF">AX777_09690</name>
    <name evidence="7" type="ORF">BV87_00910</name>
    <name evidence="9" type="ORF">CP98_01778</name>
    <name evidence="8" type="ORF">EBF16_24115</name>
    <name evidence="12" type="ORF">GS397_24675</name>
    <name evidence="14" type="ORF">H3V42_06905</name>
    <name evidence="13" type="ORF">HH800_23490</name>
    <name evidence="10" type="ORF">N5J77_24530</name>
</gene>
<proteinExistence type="inferred from homology"/>
<dbReference type="Proteomes" id="UP000280708">
    <property type="component" value="Chromosome"/>
</dbReference>
<evidence type="ECO:0000313" key="10">
    <source>
        <dbReference type="EMBL" id="MDH2134303.1"/>
    </source>
</evidence>
<comment type="similarity">
    <text evidence="1">Belongs to the CFA/CMAS family.</text>
</comment>
<evidence type="ECO:0000313" key="17">
    <source>
        <dbReference type="Proteomes" id="UP000077262"/>
    </source>
</evidence>
<dbReference type="PANTHER" id="PTHR43667">
    <property type="entry name" value="CYCLOPROPANE-FATTY-ACYL-PHOSPHOLIPID SYNTHASE"/>
    <property type="match status" value="1"/>
</dbReference>
<reference evidence="7 16" key="3">
    <citation type="submission" date="2017-04" db="EMBL/GenBank/DDBJ databases">
        <title>Characterization, genome and methylation analysis of a phthalic acid esters degrading strain Sphingobium yanoikuyae SHJ.</title>
        <authorList>
            <person name="Feng L."/>
        </authorList>
    </citation>
    <scope>NUCLEOTIDE SEQUENCE [LARGE SCALE GENOMIC DNA]</scope>
    <source>
        <strain evidence="7 16">SHJ</strain>
    </source>
</reference>
<dbReference type="EMBL" id="CP060122">
    <property type="protein sequence ID" value="QNG47332.1"/>
    <property type="molecule type" value="Genomic_DNA"/>
</dbReference>
<dbReference type="Proteomes" id="UP000028534">
    <property type="component" value="Unassembled WGS sequence"/>
</dbReference>
<dbReference type="EMBL" id="JAOCKX010000054">
    <property type="protein sequence ID" value="MDH2134303.1"/>
    <property type="molecule type" value="Genomic_DNA"/>
</dbReference>
<dbReference type="EMBL" id="JGVR01000008">
    <property type="protein sequence ID" value="KEZ19673.1"/>
    <property type="molecule type" value="Genomic_DNA"/>
</dbReference>
<evidence type="ECO:0000313" key="22">
    <source>
        <dbReference type="Proteomes" id="UP000515377"/>
    </source>
</evidence>
<evidence type="ECO:0000313" key="18">
    <source>
        <dbReference type="Proteomes" id="UP000219422"/>
    </source>
</evidence>
<evidence type="ECO:0000313" key="6">
    <source>
        <dbReference type="EMBL" id="ATI82757.1"/>
    </source>
</evidence>
<evidence type="ECO:0000313" key="12">
    <source>
        <dbReference type="EMBL" id="QHD69904.1"/>
    </source>
</evidence>
<evidence type="ECO:0000313" key="20">
    <source>
        <dbReference type="Proteomes" id="UP000464086"/>
    </source>
</evidence>
<dbReference type="RefSeq" id="WP_004209872.1">
    <property type="nucleotide sequence ID" value="NZ_CAIGKD010000001.1"/>
</dbReference>
<evidence type="ECO:0000313" key="16">
    <source>
        <dbReference type="Proteomes" id="UP000037029"/>
    </source>
</evidence>
<dbReference type="Pfam" id="PF02353">
    <property type="entry name" value="CMAS"/>
    <property type="match status" value="1"/>
</dbReference>
<reference evidence="13 21" key="7">
    <citation type="submission" date="2020-04" db="EMBL/GenBank/DDBJ databases">
        <title>The Whole Genome Analysis of High salt-tolerant Sphingobium yanoikuyae YC-XJ2 with Aryl organophosphorus flame retardants (aryl-OPFRs)-degrading capacity and characteristics of Related phosphotriesterase.</title>
        <authorList>
            <person name="Li X."/>
        </authorList>
    </citation>
    <scope>NUCLEOTIDE SEQUENCE [LARGE SCALE GENOMIC DNA]</scope>
    <source>
        <strain evidence="13 21">YC-XJ2</strain>
    </source>
</reference>